<dbReference type="Gene3D" id="3.40.50.150">
    <property type="entry name" value="Vaccinia Virus protein VP39"/>
    <property type="match status" value="1"/>
</dbReference>
<keyword evidence="6" id="KW-0539">Nucleus</keyword>
<dbReference type="InterPro" id="IPR002052">
    <property type="entry name" value="DNA_methylase_N6_adenine_CS"/>
</dbReference>
<dbReference type="GO" id="GO:0008276">
    <property type="term" value="F:protein methyltransferase activity"/>
    <property type="evidence" value="ECO:0007669"/>
    <property type="project" value="TreeGrafter"/>
</dbReference>
<reference evidence="9 10" key="1">
    <citation type="submission" date="2018-07" db="EMBL/GenBank/DDBJ databases">
        <title>Genome sequencing of oomycete isolates from Chile give support for New Zealand origin for Phytophthora kernoviae and make available the first Nothophytophthora sp. genome.</title>
        <authorList>
            <person name="Studholme D.J."/>
            <person name="Sanfuentes E."/>
            <person name="Panda P."/>
            <person name="Hill R."/>
            <person name="Sambles C."/>
            <person name="Grant M."/>
            <person name="Williams N.M."/>
            <person name="Mcdougal R.L."/>
        </authorList>
    </citation>
    <scope>NUCLEOTIDE SEQUENCE [LARGE SCALE GENOMIC DNA]</scope>
    <source>
        <strain evidence="7">Chile6</strain>
        <strain evidence="8">Chile7</strain>
    </source>
</reference>
<evidence type="ECO:0000256" key="2">
    <source>
        <dbReference type="ARBA" id="ARBA00006149"/>
    </source>
</evidence>
<evidence type="ECO:0000313" key="7">
    <source>
        <dbReference type="EMBL" id="RLN53341.1"/>
    </source>
</evidence>
<dbReference type="AlphaFoldDB" id="A0A3F2RE28"/>
<evidence type="ECO:0000313" key="8">
    <source>
        <dbReference type="EMBL" id="RLN71692.1"/>
    </source>
</evidence>
<dbReference type="EMBL" id="MBAD02000041">
    <property type="protein sequence ID" value="RLN71692.1"/>
    <property type="molecule type" value="Genomic_DNA"/>
</dbReference>
<dbReference type="OrthoDB" id="406152at2759"/>
<dbReference type="FunFam" id="3.40.50.150:FF:000077">
    <property type="entry name" value="HemK methyltransferase family member 2"/>
    <property type="match status" value="1"/>
</dbReference>
<keyword evidence="4" id="KW-0808">Transferase</keyword>
<dbReference type="InterPro" id="IPR029063">
    <property type="entry name" value="SAM-dependent_MTases_sf"/>
</dbReference>
<comment type="subcellular location">
    <subcellularLocation>
        <location evidence="1">Nucleus</location>
    </subcellularLocation>
</comment>
<comment type="similarity">
    <text evidence="2">Belongs to the eukaryotic/archaeal PrmC-related family.</text>
</comment>
<dbReference type="GO" id="GO:0032259">
    <property type="term" value="P:methylation"/>
    <property type="evidence" value="ECO:0007669"/>
    <property type="project" value="UniProtKB-KW"/>
</dbReference>
<name>A0A3F2RE28_9STRA</name>
<accession>A0A3F2RE28</accession>
<dbReference type="GO" id="GO:0003676">
    <property type="term" value="F:nucleic acid binding"/>
    <property type="evidence" value="ECO:0007669"/>
    <property type="project" value="InterPro"/>
</dbReference>
<dbReference type="EMBL" id="MBDO02000634">
    <property type="protein sequence ID" value="RLN53341.1"/>
    <property type="molecule type" value="Genomic_DNA"/>
</dbReference>
<evidence type="ECO:0000256" key="1">
    <source>
        <dbReference type="ARBA" id="ARBA00004123"/>
    </source>
</evidence>
<evidence type="ECO:0000313" key="9">
    <source>
        <dbReference type="Proteomes" id="UP000277300"/>
    </source>
</evidence>
<dbReference type="GO" id="GO:0005634">
    <property type="term" value="C:nucleus"/>
    <property type="evidence" value="ECO:0007669"/>
    <property type="project" value="UniProtKB-SubCell"/>
</dbReference>
<dbReference type="PANTHER" id="PTHR45875:SF1">
    <property type="entry name" value="METHYLTRANSFERASE N6AMT1"/>
    <property type="match status" value="1"/>
</dbReference>
<dbReference type="InterPro" id="IPR052190">
    <property type="entry name" value="Euk-Arch_PrmC-MTase"/>
</dbReference>
<evidence type="ECO:0000256" key="5">
    <source>
        <dbReference type="ARBA" id="ARBA00022691"/>
    </source>
</evidence>
<dbReference type="GO" id="GO:0035657">
    <property type="term" value="C:eRF1 methyltransferase complex"/>
    <property type="evidence" value="ECO:0007669"/>
    <property type="project" value="TreeGrafter"/>
</dbReference>
<dbReference type="PANTHER" id="PTHR45875">
    <property type="entry name" value="METHYLTRANSFERASE N6AMT1"/>
    <property type="match status" value="1"/>
</dbReference>
<keyword evidence="3" id="KW-0489">Methyltransferase</keyword>
<dbReference type="GO" id="GO:0008757">
    <property type="term" value="F:S-adenosylmethionine-dependent methyltransferase activity"/>
    <property type="evidence" value="ECO:0007669"/>
    <property type="project" value="TreeGrafter"/>
</dbReference>
<dbReference type="PROSITE" id="PS00092">
    <property type="entry name" value="N6_MTASE"/>
    <property type="match status" value="1"/>
</dbReference>
<keyword evidence="5" id="KW-0949">S-adenosyl-L-methionine</keyword>
<proteinExistence type="inferred from homology"/>
<evidence type="ECO:0000256" key="6">
    <source>
        <dbReference type="ARBA" id="ARBA00023242"/>
    </source>
</evidence>
<evidence type="ECO:0000256" key="3">
    <source>
        <dbReference type="ARBA" id="ARBA00022603"/>
    </source>
</evidence>
<evidence type="ECO:0000313" key="10">
    <source>
        <dbReference type="Proteomes" id="UP000284657"/>
    </source>
</evidence>
<sequence>MFLATDINPLAAGVAQQTARTNGVETFDIVRTDLLSCYEPRIQGTVDVLLFNPPYVPTPSEEVGSIGIEAAWAGGLHGREVIDRLLPRIKTLLSPRGVFYMVVVIENKPDEIADILAMDGFQMTPEGEGV</sequence>
<dbReference type="Proteomes" id="UP000284657">
    <property type="component" value="Unassembled WGS sequence"/>
</dbReference>
<evidence type="ECO:0000256" key="4">
    <source>
        <dbReference type="ARBA" id="ARBA00022679"/>
    </source>
</evidence>
<comment type="caution">
    <text evidence="7">The sequence shown here is derived from an EMBL/GenBank/DDBJ whole genome shotgun (WGS) entry which is preliminary data.</text>
</comment>
<dbReference type="Proteomes" id="UP000277300">
    <property type="component" value="Unassembled WGS sequence"/>
</dbReference>
<organism evidence="7 9">
    <name type="scientific">Phytophthora kernoviae</name>
    <dbReference type="NCBI Taxonomy" id="325452"/>
    <lineage>
        <taxon>Eukaryota</taxon>
        <taxon>Sar</taxon>
        <taxon>Stramenopiles</taxon>
        <taxon>Oomycota</taxon>
        <taxon>Peronosporomycetes</taxon>
        <taxon>Peronosporales</taxon>
        <taxon>Peronosporaceae</taxon>
        <taxon>Phytophthora</taxon>
    </lineage>
</organism>
<evidence type="ECO:0008006" key="11">
    <source>
        <dbReference type="Google" id="ProtNLM"/>
    </source>
</evidence>
<gene>
    <name evidence="8" type="ORF">BBJ29_008985</name>
    <name evidence="7" type="ORF">BBP00_00009349</name>
</gene>
<protein>
    <recommendedName>
        <fullName evidence="11">Methyltransferase small domain-containing protein</fullName>
    </recommendedName>
</protein>
<dbReference type="SUPFAM" id="SSF53335">
    <property type="entry name" value="S-adenosyl-L-methionine-dependent methyltransferases"/>
    <property type="match status" value="1"/>
</dbReference>